<evidence type="ECO:0000259" key="1">
    <source>
        <dbReference type="PROSITE" id="PS50404"/>
    </source>
</evidence>
<reference evidence="2" key="1">
    <citation type="journal article" date="2005" name="PLoS Biol.">
        <title>New insights into metabolic properties of marine bacteria encoding proteorhodopsins.</title>
        <authorList>
            <person name="Sabehi G."/>
            <person name="Loy A."/>
            <person name="Jung K.H."/>
            <person name="Partha R."/>
            <person name="Spudich J.L."/>
            <person name="Isaacson T."/>
            <person name="Hirschberg J."/>
            <person name="Wagner M."/>
            <person name="Beja O."/>
        </authorList>
    </citation>
    <scope>NUCLEOTIDE SEQUENCE</scope>
</reference>
<dbReference type="InterPro" id="IPR040079">
    <property type="entry name" value="Glutathione_S-Trfase"/>
</dbReference>
<sequence length="206" mass="23451">MGGFKVMGRSIAGSFFVECLLREAGAPYEYVHISRTHSKSPEFLALNPLARIPVLEIPDGSRIIESVAIFIHLVERFPQLAPPAGSPERDRMWQQLGVMSTSLYPALHRFHHTYYYAAENNFDDVREMAIVDGDRWWDYVDGQLDPFLSGAAPMAADFYLFMMTRWAPDRDRMLDGRSSLAAFIDRMRLHPTVDVVTRSHDRPSGS</sequence>
<evidence type="ECO:0000313" key="2">
    <source>
        <dbReference type="EMBL" id="AAY87215.1"/>
    </source>
</evidence>
<protein>
    <recommendedName>
        <fullName evidence="1">GST N-terminal domain-containing protein</fullName>
    </recommendedName>
</protein>
<dbReference type="SUPFAM" id="SSF52833">
    <property type="entry name" value="Thioredoxin-like"/>
    <property type="match status" value="1"/>
</dbReference>
<dbReference type="InterPro" id="IPR004045">
    <property type="entry name" value="Glutathione_S-Trfase_N"/>
</dbReference>
<dbReference type="InterPro" id="IPR036282">
    <property type="entry name" value="Glutathione-S-Trfase_C_sf"/>
</dbReference>
<feature type="domain" description="GST N-terminal" evidence="1">
    <location>
        <begin position="1"/>
        <end position="81"/>
    </location>
</feature>
<name>Q4JMU8_9BACT</name>
<accession>Q4JMU8</accession>
<proteinExistence type="predicted"/>
<dbReference type="PANTHER" id="PTHR44051:SF8">
    <property type="entry name" value="GLUTATHIONE S-TRANSFERASE GSTA"/>
    <property type="match status" value="1"/>
</dbReference>
<dbReference type="Pfam" id="PF02798">
    <property type="entry name" value="GST_N"/>
    <property type="match status" value="1"/>
</dbReference>
<dbReference type="PROSITE" id="PS50404">
    <property type="entry name" value="GST_NTER"/>
    <property type="match status" value="1"/>
</dbReference>
<dbReference type="Gene3D" id="3.40.30.10">
    <property type="entry name" value="Glutaredoxin"/>
    <property type="match status" value="1"/>
</dbReference>
<dbReference type="Gene3D" id="1.20.1050.10">
    <property type="match status" value="1"/>
</dbReference>
<dbReference type="InterPro" id="IPR036249">
    <property type="entry name" value="Thioredoxin-like_sf"/>
</dbReference>
<dbReference type="SFLD" id="SFLDS00019">
    <property type="entry name" value="Glutathione_Transferase_(cytos"/>
    <property type="match status" value="1"/>
</dbReference>
<dbReference type="AlphaFoldDB" id="Q4JMU8"/>
<dbReference type="PANTHER" id="PTHR44051">
    <property type="entry name" value="GLUTATHIONE S-TRANSFERASE-RELATED"/>
    <property type="match status" value="1"/>
</dbReference>
<organism evidence="2">
    <name type="scientific">uncultured bacterium BAC17H8</name>
    <dbReference type="NCBI Taxonomy" id="332980"/>
    <lineage>
        <taxon>Bacteria</taxon>
        <taxon>environmental samples</taxon>
    </lineage>
</organism>
<dbReference type="SUPFAM" id="SSF47616">
    <property type="entry name" value="GST C-terminal domain-like"/>
    <property type="match status" value="1"/>
</dbReference>
<dbReference type="CDD" id="cd03057">
    <property type="entry name" value="GST_N_Beta"/>
    <property type="match status" value="1"/>
</dbReference>
<dbReference type="EMBL" id="DQ068068">
    <property type="protein sequence ID" value="AAY87215.1"/>
    <property type="molecule type" value="Genomic_DNA"/>
</dbReference>